<proteinExistence type="inferred from homology"/>
<dbReference type="HAMAP" id="MF_00161">
    <property type="entry name" value="LspA"/>
    <property type="match status" value="1"/>
</dbReference>
<accession>A0ABP6XXX9</accession>
<evidence type="ECO:0000256" key="5">
    <source>
        <dbReference type="ARBA" id="ARBA00022750"/>
    </source>
</evidence>
<evidence type="ECO:0000256" key="2">
    <source>
        <dbReference type="ARBA" id="ARBA00022475"/>
    </source>
</evidence>
<evidence type="ECO:0000256" key="9">
    <source>
        <dbReference type="HAMAP-Rule" id="MF_00161"/>
    </source>
</evidence>
<evidence type="ECO:0000256" key="10">
    <source>
        <dbReference type="RuleBase" id="RU000594"/>
    </source>
</evidence>
<evidence type="ECO:0000256" key="1">
    <source>
        <dbReference type="ARBA" id="ARBA00006139"/>
    </source>
</evidence>
<comment type="function">
    <text evidence="9 10">This protein specifically catalyzes the removal of signal peptides from prolipoproteins.</text>
</comment>
<keyword evidence="3 9" id="KW-0645">Protease</keyword>
<evidence type="ECO:0000313" key="13">
    <source>
        <dbReference type="Proteomes" id="UP001500689"/>
    </source>
</evidence>
<organism evidence="12 13">
    <name type="scientific">Amycolatopsis ultiminotia</name>
    <dbReference type="NCBI Taxonomy" id="543629"/>
    <lineage>
        <taxon>Bacteria</taxon>
        <taxon>Bacillati</taxon>
        <taxon>Actinomycetota</taxon>
        <taxon>Actinomycetes</taxon>
        <taxon>Pseudonocardiales</taxon>
        <taxon>Pseudonocardiaceae</taxon>
        <taxon>Amycolatopsis</taxon>
    </lineage>
</organism>
<dbReference type="PANTHER" id="PTHR33695">
    <property type="entry name" value="LIPOPROTEIN SIGNAL PEPTIDASE"/>
    <property type="match status" value="1"/>
</dbReference>
<feature type="transmembrane region" description="Helical" evidence="9">
    <location>
        <begin position="100"/>
        <end position="118"/>
    </location>
</feature>
<dbReference type="EC" id="3.4.23.36" evidence="9"/>
<evidence type="ECO:0000256" key="11">
    <source>
        <dbReference type="RuleBase" id="RU004181"/>
    </source>
</evidence>
<gene>
    <name evidence="9" type="primary">lspA</name>
    <name evidence="12" type="ORF">GCM10022222_67800</name>
</gene>
<evidence type="ECO:0000313" key="12">
    <source>
        <dbReference type="EMBL" id="GAA3573875.1"/>
    </source>
</evidence>
<dbReference type="RefSeq" id="WP_344867230.1">
    <property type="nucleotide sequence ID" value="NZ_BAAAZN010000019.1"/>
</dbReference>
<reference evidence="13" key="1">
    <citation type="journal article" date="2019" name="Int. J. Syst. Evol. Microbiol.">
        <title>The Global Catalogue of Microorganisms (GCM) 10K type strain sequencing project: providing services to taxonomists for standard genome sequencing and annotation.</title>
        <authorList>
            <consortium name="The Broad Institute Genomics Platform"/>
            <consortium name="The Broad Institute Genome Sequencing Center for Infectious Disease"/>
            <person name="Wu L."/>
            <person name="Ma J."/>
        </authorList>
    </citation>
    <scope>NUCLEOTIDE SEQUENCE [LARGE SCALE GENOMIC DNA]</scope>
    <source>
        <strain evidence="13">JCM 16898</strain>
    </source>
</reference>
<sequence>MTTPARHQPTRARIGFAVTAVSLVAIVVAMTHVAGTALADGRSVDLGLLQLRLTFNPGVAFSLGAGLPTWVVLAATALITAGVGFYAWRSAPGTPVPGRIGLAAVLAGALSNLLDRAFNGVVTDYLHTGWFPTFNLADTLITIGAALLILTTLRQPNAPNTTTEQNTGDDRAIG</sequence>
<dbReference type="Proteomes" id="UP001500689">
    <property type="component" value="Unassembled WGS sequence"/>
</dbReference>
<keyword evidence="5 9" id="KW-0064">Aspartyl protease</keyword>
<dbReference type="InterPro" id="IPR001872">
    <property type="entry name" value="Peptidase_A8"/>
</dbReference>
<keyword evidence="2 9" id="KW-1003">Cell membrane</keyword>
<dbReference type="PROSITE" id="PS00855">
    <property type="entry name" value="SPASE_II"/>
    <property type="match status" value="1"/>
</dbReference>
<feature type="active site" evidence="9">
    <location>
        <position position="138"/>
    </location>
</feature>
<feature type="transmembrane region" description="Helical" evidence="9">
    <location>
        <begin position="130"/>
        <end position="150"/>
    </location>
</feature>
<dbReference type="PRINTS" id="PR00781">
    <property type="entry name" value="LIPOSIGPTASE"/>
</dbReference>
<feature type="active site" evidence="9">
    <location>
        <position position="124"/>
    </location>
</feature>
<dbReference type="Pfam" id="PF01252">
    <property type="entry name" value="Peptidase_A8"/>
    <property type="match status" value="1"/>
</dbReference>
<keyword evidence="13" id="KW-1185">Reference proteome</keyword>
<keyword evidence="6 9" id="KW-0378">Hydrolase</keyword>
<feature type="transmembrane region" description="Helical" evidence="9">
    <location>
        <begin position="12"/>
        <end position="39"/>
    </location>
</feature>
<evidence type="ECO:0000256" key="3">
    <source>
        <dbReference type="ARBA" id="ARBA00022670"/>
    </source>
</evidence>
<comment type="subcellular location">
    <subcellularLocation>
        <location evidence="9">Cell membrane</location>
        <topology evidence="9">Multi-pass membrane protein</topology>
    </subcellularLocation>
</comment>
<dbReference type="PANTHER" id="PTHR33695:SF1">
    <property type="entry name" value="LIPOPROTEIN SIGNAL PEPTIDASE"/>
    <property type="match status" value="1"/>
</dbReference>
<keyword evidence="8 9" id="KW-0472">Membrane</keyword>
<name>A0ABP6XXX9_9PSEU</name>
<protein>
    <recommendedName>
        <fullName evidence="9">Lipoprotein signal peptidase</fullName>
        <ecNumber evidence="9">3.4.23.36</ecNumber>
    </recommendedName>
    <alternativeName>
        <fullName evidence="9">Prolipoprotein signal peptidase</fullName>
    </alternativeName>
    <alternativeName>
        <fullName evidence="9">Signal peptidase II</fullName>
        <shortName evidence="9">SPase II</shortName>
    </alternativeName>
</protein>
<keyword evidence="7 9" id="KW-1133">Transmembrane helix</keyword>
<dbReference type="EMBL" id="BAAAZN010000019">
    <property type="protein sequence ID" value="GAA3573875.1"/>
    <property type="molecule type" value="Genomic_DNA"/>
</dbReference>
<comment type="caution">
    <text evidence="12">The sequence shown here is derived from an EMBL/GenBank/DDBJ whole genome shotgun (WGS) entry which is preliminary data.</text>
</comment>
<evidence type="ECO:0000256" key="7">
    <source>
        <dbReference type="ARBA" id="ARBA00022989"/>
    </source>
</evidence>
<evidence type="ECO:0000256" key="6">
    <source>
        <dbReference type="ARBA" id="ARBA00022801"/>
    </source>
</evidence>
<evidence type="ECO:0000256" key="8">
    <source>
        <dbReference type="ARBA" id="ARBA00023136"/>
    </source>
</evidence>
<dbReference type="NCBIfam" id="TIGR00077">
    <property type="entry name" value="lspA"/>
    <property type="match status" value="1"/>
</dbReference>
<feature type="transmembrane region" description="Helical" evidence="9">
    <location>
        <begin position="59"/>
        <end position="88"/>
    </location>
</feature>
<comment type="pathway">
    <text evidence="9">Protein modification; lipoprotein biosynthesis (signal peptide cleavage).</text>
</comment>
<comment type="catalytic activity">
    <reaction evidence="9 10">
        <text>Release of signal peptides from bacterial membrane prolipoproteins. Hydrolyzes -Xaa-Yaa-Zaa-|-(S,diacylglyceryl)Cys-, in which Xaa is hydrophobic (preferably Leu), and Yaa (Ala or Ser) and Zaa (Gly or Ala) have small, neutral side chains.</text>
        <dbReference type="EC" id="3.4.23.36"/>
    </reaction>
</comment>
<comment type="similarity">
    <text evidence="1 9 11">Belongs to the peptidase A8 family.</text>
</comment>
<evidence type="ECO:0000256" key="4">
    <source>
        <dbReference type="ARBA" id="ARBA00022692"/>
    </source>
</evidence>
<keyword evidence="4 9" id="KW-0812">Transmembrane</keyword>